<keyword evidence="2 6" id="KW-0812">Transmembrane</keyword>
<comment type="subcellular location">
    <subcellularLocation>
        <location evidence="1">Membrane</location>
        <topology evidence="1">Multi-pass membrane protein</topology>
    </subcellularLocation>
</comment>
<gene>
    <name evidence="8" type="ORF">DHEL01_v204628</name>
</gene>
<feature type="transmembrane region" description="Helical" evidence="6">
    <location>
        <begin position="95"/>
        <end position="117"/>
    </location>
</feature>
<feature type="domain" description="Rhodopsin" evidence="7">
    <location>
        <begin position="57"/>
        <end position="250"/>
    </location>
</feature>
<sequence>MSNASTVFDLLGQVDNLGEPVPALNQRPVAFGLLISFLVSRKRRDGRPFKVLTIRQNSYVMHACYPTATALIKLAILFQYLRLFDEKKTILRQTTLVIIGIVSLWGLVFSFIAWFPAFPVSAQWDFNDQSSGIRYGFGSLDPGSVVAASLAQTSTNMVLDLIVLAIPVSYYLQPKLDWKSQASLIGLFSLGSVVNILSLFRLINIVDTRAGVYPTYDPSWYDCGAIVLAAMEVSLATVCASLPVFWPVIKFNWGGIFVTYEVSVTREENYVGLEEAQAPRDRIDPWNAHLKGPLVHGIELGDVGSQKDTDIIEGFSIAESGLSRAKP</sequence>
<dbReference type="PANTHER" id="PTHR33048">
    <property type="entry name" value="PTH11-LIKE INTEGRAL MEMBRANE PROTEIN (AFU_ORTHOLOGUE AFUA_5G11245)"/>
    <property type="match status" value="1"/>
</dbReference>
<accession>A0A2P5I3D9</accession>
<proteinExistence type="inferred from homology"/>
<organism evidence="8 9">
    <name type="scientific">Diaporthe helianthi</name>
    <dbReference type="NCBI Taxonomy" id="158607"/>
    <lineage>
        <taxon>Eukaryota</taxon>
        <taxon>Fungi</taxon>
        <taxon>Dikarya</taxon>
        <taxon>Ascomycota</taxon>
        <taxon>Pezizomycotina</taxon>
        <taxon>Sordariomycetes</taxon>
        <taxon>Sordariomycetidae</taxon>
        <taxon>Diaporthales</taxon>
        <taxon>Diaporthaceae</taxon>
        <taxon>Diaporthe</taxon>
    </lineage>
</organism>
<comment type="caution">
    <text evidence="8">The sequence shown here is derived from an EMBL/GenBank/DDBJ whole genome shotgun (WGS) entry which is preliminary data.</text>
</comment>
<dbReference type="PANTHER" id="PTHR33048:SF47">
    <property type="entry name" value="INTEGRAL MEMBRANE PROTEIN-RELATED"/>
    <property type="match status" value="1"/>
</dbReference>
<evidence type="ECO:0000313" key="8">
    <source>
        <dbReference type="EMBL" id="POS76980.1"/>
    </source>
</evidence>
<dbReference type="InParanoid" id="A0A2P5I3D9"/>
<evidence type="ECO:0000256" key="6">
    <source>
        <dbReference type="SAM" id="Phobius"/>
    </source>
</evidence>
<dbReference type="InterPro" id="IPR049326">
    <property type="entry name" value="Rhodopsin_dom_fungi"/>
</dbReference>
<keyword evidence="3 6" id="KW-1133">Transmembrane helix</keyword>
<dbReference type="GO" id="GO:0016020">
    <property type="term" value="C:membrane"/>
    <property type="evidence" value="ECO:0007669"/>
    <property type="project" value="UniProtKB-SubCell"/>
</dbReference>
<feature type="transmembrane region" description="Helical" evidence="6">
    <location>
        <begin position="59"/>
        <end position="83"/>
    </location>
</feature>
<feature type="transmembrane region" description="Helical" evidence="6">
    <location>
        <begin position="150"/>
        <end position="172"/>
    </location>
</feature>
<dbReference type="Proteomes" id="UP000094444">
    <property type="component" value="Unassembled WGS sequence"/>
</dbReference>
<evidence type="ECO:0000259" key="7">
    <source>
        <dbReference type="Pfam" id="PF20684"/>
    </source>
</evidence>
<name>A0A2P5I3D9_DIAHE</name>
<reference evidence="8" key="1">
    <citation type="submission" date="2017-09" db="EMBL/GenBank/DDBJ databases">
        <title>Polyketide synthases of a Diaporthe helianthi virulent isolate.</title>
        <authorList>
            <person name="Baroncelli R."/>
        </authorList>
    </citation>
    <scope>NUCLEOTIDE SEQUENCE [LARGE SCALE GENOMIC DNA]</scope>
    <source>
        <strain evidence="8">7/96</strain>
    </source>
</reference>
<comment type="similarity">
    <text evidence="5">Belongs to the SAT4 family.</text>
</comment>
<protein>
    <recommendedName>
        <fullName evidence="7">Rhodopsin domain-containing protein</fullName>
    </recommendedName>
</protein>
<evidence type="ECO:0000256" key="4">
    <source>
        <dbReference type="ARBA" id="ARBA00023136"/>
    </source>
</evidence>
<dbReference type="OrthoDB" id="61113at2759"/>
<evidence type="ECO:0000256" key="2">
    <source>
        <dbReference type="ARBA" id="ARBA00022692"/>
    </source>
</evidence>
<evidence type="ECO:0000256" key="3">
    <source>
        <dbReference type="ARBA" id="ARBA00022989"/>
    </source>
</evidence>
<keyword evidence="4 6" id="KW-0472">Membrane</keyword>
<evidence type="ECO:0000256" key="1">
    <source>
        <dbReference type="ARBA" id="ARBA00004141"/>
    </source>
</evidence>
<dbReference type="InterPro" id="IPR052337">
    <property type="entry name" value="SAT4-like"/>
</dbReference>
<keyword evidence="9" id="KW-1185">Reference proteome</keyword>
<dbReference type="Pfam" id="PF20684">
    <property type="entry name" value="Fung_rhodopsin"/>
    <property type="match status" value="1"/>
</dbReference>
<dbReference type="EMBL" id="MAVT02000313">
    <property type="protein sequence ID" value="POS76980.1"/>
    <property type="molecule type" value="Genomic_DNA"/>
</dbReference>
<feature type="transmembrane region" description="Helical" evidence="6">
    <location>
        <begin position="226"/>
        <end position="246"/>
    </location>
</feature>
<feature type="transmembrane region" description="Helical" evidence="6">
    <location>
        <begin position="184"/>
        <end position="206"/>
    </location>
</feature>
<evidence type="ECO:0000313" key="9">
    <source>
        <dbReference type="Proteomes" id="UP000094444"/>
    </source>
</evidence>
<dbReference type="AlphaFoldDB" id="A0A2P5I3D9"/>
<evidence type="ECO:0000256" key="5">
    <source>
        <dbReference type="ARBA" id="ARBA00038359"/>
    </source>
</evidence>